<dbReference type="EMBL" id="SNRW01011089">
    <property type="protein sequence ID" value="KAA6375640.1"/>
    <property type="molecule type" value="Genomic_DNA"/>
</dbReference>
<organism evidence="4 5">
    <name type="scientific">Streblomastix strix</name>
    <dbReference type="NCBI Taxonomy" id="222440"/>
    <lineage>
        <taxon>Eukaryota</taxon>
        <taxon>Metamonada</taxon>
        <taxon>Preaxostyla</taxon>
        <taxon>Oxymonadida</taxon>
        <taxon>Streblomastigidae</taxon>
        <taxon>Streblomastix</taxon>
    </lineage>
</organism>
<dbReference type="OrthoDB" id="415023at2759"/>
<gene>
    <name evidence="4" type="ORF">EZS28_028832</name>
</gene>
<keyword evidence="1" id="KW-0175">Coiled coil</keyword>
<dbReference type="PANTHER" id="PTHR46564">
    <property type="entry name" value="TRANSPOSASE"/>
    <property type="match status" value="1"/>
</dbReference>
<dbReference type="Gene3D" id="3.30.420.10">
    <property type="entry name" value="Ribonuclease H-like superfamily/Ribonuclease H"/>
    <property type="match status" value="1"/>
</dbReference>
<evidence type="ECO:0000313" key="5">
    <source>
        <dbReference type="Proteomes" id="UP000324800"/>
    </source>
</evidence>
<feature type="coiled-coil region" evidence="1">
    <location>
        <begin position="432"/>
        <end position="476"/>
    </location>
</feature>
<feature type="domain" description="Tc1-like transposase DDE" evidence="3">
    <location>
        <begin position="248"/>
        <end position="378"/>
    </location>
</feature>
<reference evidence="4 5" key="1">
    <citation type="submission" date="2019-03" db="EMBL/GenBank/DDBJ databases">
        <title>Single cell metagenomics reveals metabolic interactions within the superorganism composed of flagellate Streblomastix strix and complex community of Bacteroidetes bacteria on its surface.</title>
        <authorList>
            <person name="Treitli S.C."/>
            <person name="Kolisko M."/>
            <person name="Husnik F."/>
            <person name="Keeling P."/>
            <person name="Hampl V."/>
        </authorList>
    </citation>
    <scope>NUCLEOTIDE SEQUENCE [LARGE SCALE GENOMIC DNA]</scope>
    <source>
        <strain evidence="4">ST1C</strain>
    </source>
</reference>
<feature type="region of interest" description="Disordered" evidence="2">
    <location>
        <begin position="71"/>
        <end position="98"/>
    </location>
</feature>
<dbReference type="InterPro" id="IPR036397">
    <property type="entry name" value="RNaseH_sf"/>
</dbReference>
<proteinExistence type="predicted"/>
<dbReference type="Proteomes" id="UP000324800">
    <property type="component" value="Unassembled WGS sequence"/>
</dbReference>
<dbReference type="Gene3D" id="3.90.70.80">
    <property type="match status" value="1"/>
</dbReference>
<comment type="caution">
    <text evidence="4">The sequence shown here is derived from an EMBL/GenBank/DDBJ whole genome shotgun (WGS) entry which is preliminary data.</text>
</comment>
<dbReference type="PANTHER" id="PTHR46564:SF1">
    <property type="entry name" value="TRANSPOSASE"/>
    <property type="match status" value="1"/>
</dbReference>
<sequence length="601" mass="68568">MWNAKSTKQVEAGSQQVEAGKFSLFKNHLKYSQDALQNAIQIESAKVHPVEPETIIPLSIDLGALSGKTVELPKAKRGRPRKEKNEDQSKKKKKRKKPVYLHGKERQLCKEDCNTLGAKKAQNRYNVSKSTAYVIMSEEQEPLIKGGAHFTKFTLEVAKLVQQEIIKQSKVTAKELSASILKEKETEIAVSTINANLLNDTMGKLGLPTYSVKQLRPIQEDRDSERTKNLRIIYINALHKLIRNGFKIVFIDESPWSVFEQKKKGRSVKRQPCFQLRKKVATTNISAITAISEDYGIIHVTFVTGSVTKEVYTLFSNEILQLFKEPTAFVMDNCKIHKGDDIYALFKSAGHEILYTAPNSPELNPIEYVFSIWKGRISIPVNVSSVQETIIYLIESFQAVLPIEVRRCIAYVSLNLFGRAARSESLLLKDTIRELSIEMEQKGVTMAQYEEEENVNDIIQDETKVLQDKLQKAQAQQSTIEYQEMETVYISIAVFDILKDKTPAQMRNDTMEEFMSRPDNYLEDLHSPKARAQYINLHSQNGSYAGPREAEALAQVLQKRIVIYDPRNGRQPYIHGNIWDESTSIYLGLVQNNHYWSMKKP</sequence>
<accession>A0A5J4UZX7</accession>
<name>A0A5J4UZX7_9EUKA</name>
<evidence type="ECO:0000256" key="1">
    <source>
        <dbReference type="SAM" id="Coils"/>
    </source>
</evidence>
<evidence type="ECO:0000259" key="3">
    <source>
        <dbReference type="Pfam" id="PF13358"/>
    </source>
</evidence>
<dbReference type="InterPro" id="IPR038717">
    <property type="entry name" value="Tc1-like_DDE_dom"/>
</dbReference>
<dbReference type="AlphaFoldDB" id="A0A5J4UZX7"/>
<protein>
    <recommendedName>
        <fullName evidence="3">Tc1-like transposase DDE domain-containing protein</fullName>
    </recommendedName>
</protein>
<dbReference type="Pfam" id="PF13358">
    <property type="entry name" value="DDE_3"/>
    <property type="match status" value="1"/>
</dbReference>
<evidence type="ECO:0000256" key="2">
    <source>
        <dbReference type="SAM" id="MobiDB-lite"/>
    </source>
</evidence>
<dbReference type="CDD" id="cd22744">
    <property type="entry name" value="OTU"/>
    <property type="match status" value="1"/>
</dbReference>
<evidence type="ECO:0000313" key="4">
    <source>
        <dbReference type="EMBL" id="KAA6375640.1"/>
    </source>
</evidence>
<dbReference type="GO" id="GO:0003676">
    <property type="term" value="F:nucleic acid binding"/>
    <property type="evidence" value="ECO:0007669"/>
    <property type="project" value="InterPro"/>
</dbReference>